<evidence type="ECO:0000313" key="2">
    <source>
        <dbReference type="Proteomes" id="UP000593567"/>
    </source>
</evidence>
<gene>
    <name evidence="1" type="ORF">EB796_000304</name>
</gene>
<accession>A0A7J7KT09</accession>
<comment type="caution">
    <text evidence="1">The sequence shown here is derived from an EMBL/GenBank/DDBJ whole genome shotgun (WGS) entry which is preliminary data.</text>
</comment>
<evidence type="ECO:0000313" key="1">
    <source>
        <dbReference type="EMBL" id="KAF6041350.1"/>
    </source>
</evidence>
<sequence length="129" mass="15690">MGRGLVELQEIRNMSNYTCQLWLQNKMLKYYRYNLEKKLKTKLSNVKKDTYQRSFSFCRKAHKIALLFIPANSILENQKWLLSTRQKLNKNSHYLYCYWGEHSWKQCSSFMDARIMHLITNMTHFEHNT</sequence>
<dbReference type="EMBL" id="VXIV02000055">
    <property type="protein sequence ID" value="KAF6041350.1"/>
    <property type="molecule type" value="Genomic_DNA"/>
</dbReference>
<keyword evidence="2" id="KW-1185">Reference proteome</keyword>
<dbReference type="AlphaFoldDB" id="A0A7J7KT09"/>
<dbReference type="Proteomes" id="UP000593567">
    <property type="component" value="Unassembled WGS sequence"/>
</dbReference>
<proteinExistence type="predicted"/>
<organism evidence="1 2">
    <name type="scientific">Bugula neritina</name>
    <name type="common">Brown bryozoan</name>
    <name type="synonym">Sertularia neritina</name>
    <dbReference type="NCBI Taxonomy" id="10212"/>
    <lineage>
        <taxon>Eukaryota</taxon>
        <taxon>Metazoa</taxon>
        <taxon>Spiralia</taxon>
        <taxon>Lophotrochozoa</taxon>
        <taxon>Bryozoa</taxon>
        <taxon>Gymnolaemata</taxon>
        <taxon>Cheilostomatida</taxon>
        <taxon>Flustrina</taxon>
        <taxon>Buguloidea</taxon>
        <taxon>Bugulidae</taxon>
        <taxon>Bugula</taxon>
    </lineage>
</organism>
<reference evidence="1" key="1">
    <citation type="submission" date="2020-06" db="EMBL/GenBank/DDBJ databases">
        <title>Draft genome of Bugula neritina, a colonial animal packing powerful symbionts and potential medicines.</title>
        <authorList>
            <person name="Rayko M."/>
        </authorList>
    </citation>
    <scope>NUCLEOTIDE SEQUENCE [LARGE SCALE GENOMIC DNA]</scope>
    <source>
        <strain evidence="1">Kwan_BN1</strain>
    </source>
</reference>
<name>A0A7J7KT09_BUGNE</name>
<protein>
    <submittedName>
        <fullName evidence="1">Uncharacterized protein</fullName>
    </submittedName>
</protein>